<gene>
    <name evidence="1" type="primary">ORF23880</name>
</gene>
<sequence length="171" mass="19130">VLLPTENIGAFIGMSGTDDGNRYRTPVHMYLVDIALGLIPFLNESTICTYPAPWRTAAKQEPFRPQDGDTPLLFQIQDYEGVYFNDAYGDVQVTASNTSGLTLTYGWGNWHLIPYRKENIELFYAAGIDINIAYNIDPIEFIREASTIVKIKATGFETNAPPVFTRVSPEV</sequence>
<protein>
    <submittedName>
        <fullName evidence="1">Uncharacterized protein</fullName>
    </submittedName>
</protein>
<feature type="non-terminal residue" evidence="1">
    <location>
        <position position="1"/>
    </location>
</feature>
<name>A0A0B6YGJ6_9EUPU</name>
<evidence type="ECO:0000313" key="1">
    <source>
        <dbReference type="EMBL" id="CEK54901.1"/>
    </source>
</evidence>
<reference evidence="1" key="1">
    <citation type="submission" date="2014-12" db="EMBL/GenBank/DDBJ databases">
        <title>Insight into the proteome of Arion vulgaris.</title>
        <authorList>
            <person name="Aradska J."/>
            <person name="Bulat T."/>
            <person name="Smidak R."/>
            <person name="Sarate P."/>
            <person name="Gangsoo J."/>
            <person name="Sialana F."/>
            <person name="Bilban M."/>
            <person name="Lubec G."/>
        </authorList>
    </citation>
    <scope>NUCLEOTIDE SEQUENCE</scope>
    <source>
        <tissue evidence="1">Skin</tissue>
    </source>
</reference>
<proteinExistence type="predicted"/>
<feature type="non-terminal residue" evidence="1">
    <location>
        <position position="171"/>
    </location>
</feature>
<dbReference type="Gene3D" id="2.40.128.600">
    <property type="match status" value="1"/>
</dbReference>
<dbReference type="AlphaFoldDB" id="A0A0B6YGJ6"/>
<accession>A0A0B6YGJ6</accession>
<dbReference type="EMBL" id="HACG01008036">
    <property type="protein sequence ID" value="CEK54901.1"/>
    <property type="molecule type" value="Transcribed_RNA"/>
</dbReference>
<organism evidence="1">
    <name type="scientific">Arion vulgaris</name>
    <dbReference type="NCBI Taxonomy" id="1028688"/>
    <lineage>
        <taxon>Eukaryota</taxon>
        <taxon>Metazoa</taxon>
        <taxon>Spiralia</taxon>
        <taxon>Lophotrochozoa</taxon>
        <taxon>Mollusca</taxon>
        <taxon>Gastropoda</taxon>
        <taxon>Heterobranchia</taxon>
        <taxon>Euthyneura</taxon>
        <taxon>Panpulmonata</taxon>
        <taxon>Eupulmonata</taxon>
        <taxon>Stylommatophora</taxon>
        <taxon>Helicina</taxon>
        <taxon>Arionoidea</taxon>
        <taxon>Arionidae</taxon>
        <taxon>Arion</taxon>
    </lineage>
</organism>